<reference evidence="1 2" key="1">
    <citation type="submission" date="2017-02" db="EMBL/GenBank/DDBJ databases">
        <authorList>
            <person name="Peterson S.W."/>
        </authorList>
    </citation>
    <scope>NUCLEOTIDE SEQUENCE [LARGE SCALE GENOMIC DNA]</scope>
    <source>
        <strain evidence="1 2">3F5N</strain>
    </source>
</reference>
<accession>A0A1R4F559</accession>
<sequence length="77" mass="8341">MDAAVQFYDESNFRAGEVADHAADRRLSAKLEIIEAAVADDPPKYFFGVGEGPALSTGALRPVWRLPHGWPPPHPSA</sequence>
<dbReference type="Proteomes" id="UP000195766">
    <property type="component" value="Unassembled WGS sequence"/>
</dbReference>
<proteinExistence type="predicted"/>
<evidence type="ECO:0000313" key="1">
    <source>
        <dbReference type="EMBL" id="SJM51044.1"/>
    </source>
</evidence>
<name>A0A1R4F559_BREDI</name>
<gene>
    <name evidence="1" type="ORF">FM111_02665</name>
</gene>
<evidence type="ECO:0000313" key="2">
    <source>
        <dbReference type="Proteomes" id="UP000195766"/>
    </source>
</evidence>
<organism evidence="1 2">
    <name type="scientific">Brevundimonas diminuta 3F5N</name>
    <dbReference type="NCBI Taxonomy" id="1255603"/>
    <lineage>
        <taxon>Bacteria</taxon>
        <taxon>Pseudomonadati</taxon>
        <taxon>Pseudomonadota</taxon>
        <taxon>Alphaproteobacteria</taxon>
        <taxon>Caulobacterales</taxon>
        <taxon>Caulobacteraceae</taxon>
        <taxon>Brevundimonas</taxon>
    </lineage>
</organism>
<protein>
    <submittedName>
        <fullName evidence="1">Uncharacterized protein</fullName>
    </submittedName>
</protein>
<dbReference type="AlphaFoldDB" id="A0A1R4F559"/>
<dbReference type="EMBL" id="FUIE01000016">
    <property type="protein sequence ID" value="SJM51044.1"/>
    <property type="molecule type" value="Genomic_DNA"/>
</dbReference>